<dbReference type="AlphaFoldDB" id="A0A914DT63"/>
<keyword evidence="1" id="KW-1185">Reference proteome</keyword>
<proteinExistence type="predicted"/>
<dbReference type="Proteomes" id="UP000887540">
    <property type="component" value="Unplaced"/>
</dbReference>
<reference evidence="2" key="1">
    <citation type="submission" date="2022-11" db="UniProtKB">
        <authorList>
            <consortium name="WormBaseParasite"/>
        </authorList>
    </citation>
    <scope>IDENTIFICATION</scope>
</reference>
<protein>
    <submittedName>
        <fullName evidence="2">F-box domain-containing protein</fullName>
    </submittedName>
</protein>
<sequence>MSTDPNISKTILDIIITPVALMEKIFSNLSRTAPPFLYTISVKTFHNVVYSRPDDNQPKYIHNIKASNDGNFLFSIILPIVSIQKANPALMIDSVAYIGNGTVKVVTGYNETYTLFEFDEKNARYWTEVLVFEFGFRIRILIQGPEFGFRFGIRILNPDSKSEFRIRIQNLDSESGFRIRIHL</sequence>
<organism evidence="1 2">
    <name type="scientific">Acrobeloides nanus</name>
    <dbReference type="NCBI Taxonomy" id="290746"/>
    <lineage>
        <taxon>Eukaryota</taxon>
        <taxon>Metazoa</taxon>
        <taxon>Ecdysozoa</taxon>
        <taxon>Nematoda</taxon>
        <taxon>Chromadorea</taxon>
        <taxon>Rhabditida</taxon>
        <taxon>Tylenchina</taxon>
        <taxon>Cephalobomorpha</taxon>
        <taxon>Cephaloboidea</taxon>
        <taxon>Cephalobidae</taxon>
        <taxon>Acrobeloides</taxon>
    </lineage>
</organism>
<name>A0A914DT63_9BILA</name>
<evidence type="ECO:0000313" key="2">
    <source>
        <dbReference type="WBParaSite" id="ACRNAN_scaffold3981.g27836.t1"/>
    </source>
</evidence>
<evidence type="ECO:0000313" key="1">
    <source>
        <dbReference type="Proteomes" id="UP000887540"/>
    </source>
</evidence>
<accession>A0A914DT63</accession>
<dbReference type="WBParaSite" id="ACRNAN_scaffold3981.g27836.t1">
    <property type="protein sequence ID" value="ACRNAN_scaffold3981.g27836.t1"/>
    <property type="gene ID" value="ACRNAN_scaffold3981.g27836"/>
</dbReference>